<dbReference type="EMBL" id="BARS01016018">
    <property type="protein sequence ID" value="GAF96898.1"/>
    <property type="molecule type" value="Genomic_DNA"/>
</dbReference>
<gene>
    <name evidence="3" type="ORF">S01H1_26427</name>
</gene>
<dbReference type="Gene3D" id="1.25.40.20">
    <property type="entry name" value="Ankyrin repeat-containing domain"/>
    <property type="match status" value="1"/>
</dbReference>
<dbReference type="PROSITE" id="PS50297">
    <property type="entry name" value="ANK_REP_REGION"/>
    <property type="match status" value="1"/>
</dbReference>
<dbReference type="InterPro" id="IPR002110">
    <property type="entry name" value="Ankyrin_rpt"/>
</dbReference>
<dbReference type="Pfam" id="PF12796">
    <property type="entry name" value="Ank_2"/>
    <property type="match status" value="1"/>
</dbReference>
<dbReference type="SUPFAM" id="SSF48403">
    <property type="entry name" value="Ankyrin repeat"/>
    <property type="match status" value="1"/>
</dbReference>
<dbReference type="InterPro" id="IPR036770">
    <property type="entry name" value="Ankyrin_rpt-contain_sf"/>
</dbReference>
<keyword evidence="2" id="KW-0040">ANK repeat</keyword>
<evidence type="ECO:0000313" key="3">
    <source>
        <dbReference type="EMBL" id="GAF96898.1"/>
    </source>
</evidence>
<reference evidence="3" key="1">
    <citation type="journal article" date="2014" name="Front. Microbiol.">
        <title>High frequency of phylogenetically diverse reductive dehalogenase-homologous genes in deep subseafloor sedimentary metagenomes.</title>
        <authorList>
            <person name="Kawai M."/>
            <person name="Futagami T."/>
            <person name="Toyoda A."/>
            <person name="Takaki Y."/>
            <person name="Nishi S."/>
            <person name="Hori S."/>
            <person name="Arai W."/>
            <person name="Tsubouchi T."/>
            <person name="Morono Y."/>
            <person name="Uchiyama I."/>
            <person name="Ito T."/>
            <person name="Fujiyama A."/>
            <person name="Inagaki F."/>
            <person name="Takami H."/>
        </authorList>
    </citation>
    <scope>NUCLEOTIDE SEQUENCE</scope>
    <source>
        <strain evidence="3">Expedition CK06-06</strain>
    </source>
</reference>
<name>X0TTG9_9ZZZZ</name>
<keyword evidence="1" id="KW-0677">Repeat</keyword>
<dbReference type="PANTHER" id="PTHR24134:SF9">
    <property type="entry name" value="ANKYRIN REPEAT AND SOCS BOX PROTEIN 8"/>
    <property type="match status" value="1"/>
</dbReference>
<dbReference type="PANTHER" id="PTHR24134">
    <property type="entry name" value="ANKYRIN REPEAT-CONTAINING PROTEIN DDB_G0279043"/>
    <property type="match status" value="1"/>
</dbReference>
<dbReference type="PROSITE" id="PS50088">
    <property type="entry name" value="ANK_REPEAT"/>
    <property type="match status" value="1"/>
</dbReference>
<organism evidence="3">
    <name type="scientific">marine sediment metagenome</name>
    <dbReference type="NCBI Taxonomy" id="412755"/>
    <lineage>
        <taxon>unclassified sequences</taxon>
        <taxon>metagenomes</taxon>
        <taxon>ecological metagenomes</taxon>
    </lineage>
</organism>
<comment type="caution">
    <text evidence="3">The sequence shown here is derived from an EMBL/GenBank/DDBJ whole genome shotgun (WGS) entry which is preliminary data.</text>
</comment>
<feature type="non-terminal residue" evidence="3">
    <location>
        <position position="1"/>
    </location>
</feature>
<evidence type="ECO:0000256" key="1">
    <source>
        <dbReference type="ARBA" id="ARBA00022737"/>
    </source>
</evidence>
<sequence length="137" mass="15816">IRINHSMETALMIVPRFKCIKTVELLLSYGADPNIQNINGQTALMLANMFSCTDNVIDMLLKYGAYVDIVDYGGRSVFNIIELMPYFLFHSVHGHVIKKKRIKKLLAHMDTDENKRLLSMIKDNNVQKKFLYMFTAL</sequence>
<evidence type="ECO:0000256" key="2">
    <source>
        <dbReference type="ARBA" id="ARBA00023043"/>
    </source>
</evidence>
<accession>X0TTG9</accession>
<dbReference type="SMART" id="SM00248">
    <property type="entry name" value="ANK"/>
    <property type="match status" value="2"/>
</dbReference>
<proteinExistence type="predicted"/>
<dbReference type="AlphaFoldDB" id="X0TTG9"/>
<protein>
    <submittedName>
        <fullName evidence="3">Uncharacterized protein</fullName>
    </submittedName>
</protein>